<dbReference type="PANTHER" id="PTHR42993:SF1">
    <property type="entry name" value="MAOC-LIKE DEHYDRATASE DOMAIN-CONTAINING PROTEIN"/>
    <property type="match status" value="1"/>
</dbReference>
<evidence type="ECO:0000313" key="2">
    <source>
        <dbReference type="EMBL" id="GCC50880.1"/>
    </source>
</evidence>
<name>A0A401U7L5_9BACT</name>
<dbReference type="CDD" id="cd03450">
    <property type="entry name" value="NodN"/>
    <property type="match status" value="1"/>
</dbReference>
<proteinExistence type="predicted"/>
<sequence>MSKFSVGSIAEFEKHIGLELGVSNYLTITQEQINKFADATLDHQWIHTDPERASQSQFKSTIAHGYLTLSLVPYLWEEIADIKNVKMLVNYGIEKLKFNQAVLVNSEVRLRVKLSALTNLRGIAKTEMEVTLEIKDNPKPAFTGTIVFLYHFNQS</sequence>
<dbReference type="EMBL" id="BHXQ01000002">
    <property type="protein sequence ID" value="GCC50880.1"/>
    <property type="molecule type" value="Genomic_DNA"/>
</dbReference>
<protein>
    <submittedName>
        <fullName evidence="2">MaoC family dehydratase</fullName>
    </submittedName>
</protein>
<gene>
    <name evidence="2" type="ORF">SanaruYs_10990</name>
</gene>
<reference evidence="2 3" key="1">
    <citation type="submission" date="2018-11" db="EMBL/GenBank/DDBJ databases">
        <title>Chryseotalea sanarue gen. nov., sp., nov., a member of the family Cytophagaceae, isolated from a brackish lake in Hamamatsu Japan.</title>
        <authorList>
            <person name="Maejima Y."/>
            <person name="Iino T."/>
            <person name="Muraguchi Y."/>
            <person name="Fukuda K."/>
            <person name="Ohkuma M."/>
            <person name="Moriuchi R."/>
            <person name="Dohra H."/>
            <person name="Kimbara K."/>
            <person name="Shintani M."/>
        </authorList>
    </citation>
    <scope>NUCLEOTIDE SEQUENCE [LARGE SCALE GENOMIC DNA]</scope>
    <source>
        <strain evidence="2 3">Ys</strain>
    </source>
</reference>
<feature type="domain" description="MaoC-like" evidence="1">
    <location>
        <begin position="12"/>
        <end position="130"/>
    </location>
</feature>
<dbReference type="InterPro" id="IPR029069">
    <property type="entry name" value="HotDog_dom_sf"/>
</dbReference>
<accession>A0A401U7L5</accession>
<keyword evidence="3" id="KW-1185">Reference proteome</keyword>
<dbReference type="InterPro" id="IPR039375">
    <property type="entry name" value="NodN-like"/>
</dbReference>
<organism evidence="2 3">
    <name type="scientific">Chryseotalea sanaruensis</name>
    <dbReference type="NCBI Taxonomy" id="2482724"/>
    <lineage>
        <taxon>Bacteria</taxon>
        <taxon>Pseudomonadati</taxon>
        <taxon>Bacteroidota</taxon>
        <taxon>Cytophagia</taxon>
        <taxon>Cytophagales</taxon>
        <taxon>Chryseotaleaceae</taxon>
        <taxon>Chryseotalea</taxon>
    </lineage>
</organism>
<dbReference type="OrthoDB" id="9801735at2"/>
<comment type="caution">
    <text evidence="2">The sequence shown here is derived from an EMBL/GenBank/DDBJ whole genome shotgun (WGS) entry which is preliminary data.</text>
</comment>
<dbReference type="InterPro" id="IPR002539">
    <property type="entry name" value="MaoC-like_dom"/>
</dbReference>
<dbReference type="RefSeq" id="WP_127121538.1">
    <property type="nucleotide sequence ID" value="NZ_BHXQ01000002.1"/>
</dbReference>
<evidence type="ECO:0000313" key="3">
    <source>
        <dbReference type="Proteomes" id="UP000288227"/>
    </source>
</evidence>
<dbReference type="SUPFAM" id="SSF54637">
    <property type="entry name" value="Thioesterase/thiol ester dehydrase-isomerase"/>
    <property type="match status" value="1"/>
</dbReference>
<dbReference type="AlphaFoldDB" id="A0A401U7L5"/>
<dbReference type="Pfam" id="PF01575">
    <property type="entry name" value="MaoC_dehydratas"/>
    <property type="match status" value="1"/>
</dbReference>
<dbReference type="Proteomes" id="UP000288227">
    <property type="component" value="Unassembled WGS sequence"/>
</dbReference>
<dbReference type="PANTHER" id="PTHR42993">
    <property type="entry name" value="MAOC-LIKE DEHYDRATASE DOMAIN-CONTAINING PROTEIN"/>
    <property type="match status" value="1"/>
</dbReference>
<evidence type="ECO:0000259" key="1">
    <source>
        <dbReference type="Pfam" id="PF01575"/>
    </source>
</evidence>
<dbReference type="Gene3D" id="3.10.129.10">
    <property type="entry name" value="Hotdog Thioesterase"/>
    <property type="match status" value="1"/>
</dbReference>